<evidence type="ECO:0000313" key="6">
    <source>
        <dbReference type="EMBL" id="VIP04647.1"/>
    </source>
</evidence>
<dbReference type="Proteomes" id="UP000464378">
    <property type="component" value="Chromosome"/>
</dbReference>
<dbReference type="InterPro" id="IPR047198">
    <property type="entry name" value="DDP-like_NUDIX"/>
</dbReference>
<evidence type="ECO:0000256" key="2">
    <source>
        <dbReference type="ARBA" id="ARBA00022723"/>
    </source>
</evidence>
<evidence type="ECO:0000256" key="1">
    <source>
        <dbReference type="ARBA" id="ARBA00001946"/>
    </source>
</evidence>
<dbReference type="AlphaFoldDB" id="A0A6C2YTH7"/>
<dbReference type="Pfam" id="PF00293">
    <property type="entry name" value="NUDIX"/>
    <property type="match status" value="1"/>
</dbReference>
<dbReference type="KEGG" id="tim:GMBLW1_45460"/>
<feature type="domain" description="Nudix hydrolase" evidence="5">
    <location>
        <begin position="3"/>
        <end position="126"/>
    </location>
</feature>
<dbReference type="Gene3D" id="3.90.79.10">
    <property type="entry name" value="Nucleoside Triphosphate Pyrophosphohydrolase"/>
    <property type="match status" value="1"/>
</dbReference>
<keyword evidence="2" id="KW-0479">Metal-binding</keyword>
<evidence type="ECO:0000256" key="3">
    <source>
        <dbReference type="ARBA" id="ARBA00022801"/>
    </source>
</evidence>
<dbReference type="GO" id="GO:0016462">
    <property type="term" value="F:pyrophosphatase activity"/>
    <property type="evidence" value="ECO:0007669"/>
    <property type="project" value="InterPro"/>
</dbReference>
<keyword evidence="3 6" id="KW-0378">Hydrolase</keyword>
<dbReference type="PANTHER" id="PTHR12629:SF0">
    <property type="entry name" value="DIPHOSPHOINOSITOL-POLYPHOSPHATE DIPHOSPHATASE"/>
    <property type="match status" value="1"/>
</dbReference>
<protein>
    <recommendedName>
        <fullName evidence="5">Nudix hydrolase domain-containing protein</fullName>
    </recommendedName>
</protein>
<dbReference type="GO" id="GO:0046872">
    <property type="term" value="F:metal ion binding"/>
    <property type="evidence" value="ECO:0007669"/>
    <property type="project" value="UniProtKB-KW"/>
</dbReference>
<evidence type="ECO:0000256" key="4">
    <source>
        <dbReference type="ARBA" id="ARBA00022842"/>
    </source>
</evidence>
<evidence type="ECO:0000259" key="5">
    <source>
        <dbReference type="PROSITE" id="PS51462"/>
    </source>
</evidence>
<dbReference type="GO" id="GO:0005737">
    <property type="term" value="C:cytoplasm"/>
    <property type="evidence" value="ECO:0007669"/>
    <property type="project" value="TreeGrafter"/>
</dbReference>
<keyword evidence="7" id="KW-1185">Reference proteome</keyword>
<sequence>MAEWMSQAAAIPMRDGQICLVSSSGGRRWVIPKGAIELGHTAGQTALIEAWEEAGLVGSIQPEPVGSYLYEKDNRINHVVVFLMQVHEESVTWPEQGKRSRIWVSIPEAIEKLQDASLRDLLTAVFLQPTFSTLA</sequence>
<dbReference type="InterPro" id="IPR000086">
    <property type="entry name" value="NUDIX_hydrolase_dom"/>
</dbReference>
<dbReference type="CDD" id="cd04666">
    <property type="entry name" value="NUDIX_DIPP2_like_Nudt4"/>
    <property type="match status" value="1"/>
</dbReference>
<evidence type="ECO:0000313" key="7">
    <source>
        <dbReference type="Proteomes" id="UP000464378"/>
    </source>
</evidence>
<name>A0A6C2YTH7_9BACT</name>
<keyword evidence="4" id="KW-0460">Magnesium</keyword>
<comment type="cofactor">
    <cofactor evidence="1">
        <name>Mg(2+)</name>
        <dbReference type="ChEBI" id="CHEBI:18420"/>
    </cofactor>
</comment>
<dbReference type="PANTHER" id="PTHR12629">
    <property type="entry name" value="DIPHOSPHOINOSITOL POLYPHOSPHATE PHOSPHOHYDROLASE"/>
    <property type="match status" value="1"/>
</dbReference>
<reference evidence="6" key="1">
    <citation type="submission" date="2019-04" db="EMBL/GenBank/DDBJ databases">
        <authorList>
            <consortium name="Science for Life Laboratories"/>
        </authorList>
    </citation>
    <scope>NUCLEOTIDE SEQUENCE</scope>
    <source>
        <strain evidence="6">MBLW1</strain>
    </source>
</reference>
<proteinExistence type="predicted"/>
<dbReference type="EMBL" id="LR593887">
    <property type="protein sequence ID" value="VTS06655.1"/>
    <property type="molecule type" value="Genomic_DNA"/>
</dbReference>
<dbReference type="SUPFAM" id="SSF55811">
    <property type="entry name" value="Nudix"/>
    <property type="match status" value="1"/>
</dbReference>
<dbReference type="RefSeq" id="WP_162659701.1">
    <property type="nucleotide sequence ID" value="NZ_LR593887.1"/>
</dbReference>
<dbReference type="InterPro" id="IPR015797">
    <property type="entry name" value="NUDIX_hydrolase-like_dom_sf"/>
</dbReference>
<gene>
    <name evidence="6" type="ORF">GMBLW1_45460</name>
</gene>
<accession>A0A6C2YTH7</accession>
<dbReference type="InParanoid" id="A0A6C2YTH7"/>
<organism evidence="6">
    <name type="scientific">Tuwongella immobilis</name>
    <dbReference type="NCBI Taxonomy" id="692036"/>
    <lineage>
        <taxon>Bacteria</taxon>
        <taxon>Pseudomonadati</taxon>
        <taxon>Planctomycetota</taxon>
        <taxon>Planctomycetia</taxon>
        <taxon>Gemmatales</taxon>
        <taxon>Gemmataceae</taxon>
        <taxon>Tuwongella</taxon>
    </lineage>
</organism>
<dbReference type="EMBL" id="LR586016">
    <property type="protein sequence ID" value="VIP04647.1"/>
    <property type="molecule type" value="Genomic_DNA"/>
</dbReference>
<dbReference type="PROSITE" id="PS51462">
    <property type="entry name" value="NUDIX"/>
    <property type="match status" value="1"/>
</dbReference>